<dbReference type="EMBL" id="JAHLQT010031743">
    <property type="protein sequence ID" value="KAG7159901.1"/>
    <property type="molecule type" value="Genomic_DNA"/>
</dbReference>
<accession>A0A8J5JLU4</accession>
<evidence type="ECO:0000313" key="3">
    <source>
        <dbReference type="EMBL" id="KAG7159901.1"/>
    </source>
</evidence>
<dbReference type="GO" id="GO:0005739">
    <property type="term" value="C:mitochondrion"/>
    <property type="evidence" value="ECO:0007669"/>
    <property type="project" value="TreeGrafter"/>
</dbReference>
<name>A0A8J5JLU4_HOMAM</name>
<dbReference type="PROSITE" id="PS51199">
    <property type="entry name" value="SF4_HELICASE"/>
    <property type="match status" value="1"/>
</dbReference>
<keyword evidence="4" id="KW-1185">Reference proteome</keyword>
<dbReference type="PANTHER" id="PTHR12873">
    <property type="entry name" value="T7-LIKE MITOCHONDRIAL DNA HELICASE"/>
    <property type="match status" value="1"/>
</dbReference>
<sequence>MLLLKAVSRTCIISRHCLSYQKVSTLTQQLRHFHRQCASIHPRRRVMARTIYTQHSDQATKASSKIIPDSYGVSLHRFISSSAPQRLQSPFLLANVLQNRSEQRASKDKNNTGVSSYFCNLSQVRNVILSQVRNVYTSLPRKDIPEYLHGNISEVASIEKDLFEDELENDLYNDTIEDDIVDFFTSHLISYEETDTSFTLQCPTCFSKECDTNVPAQEIFVDKNSGYFVCPWCNQDGSWEELMHLLNSQEDCLTTEQLNSYLATTLPITDVGEHFLQDSPLKNVSTRTLEKFGARLTNDETRLVVPIYTVDGEVIIRRCVAGELKAFSLVSMSKKQKKVIVVPTCCDVLVLAEYNIAAVSLPSANFEALEEYLLSYGKNEVLLWYRGEAPPRPLLMSLIKAGVSCSLVQSSGNDYPIHKKSLEEVKTCLKDTIPIVCETIVTFQQLKDKIYHRLTHQEETCGVQWKRFSELNALLLGHRQGEMTVLTGPTGSGKTTFMAEYSLDLCSQGVKTLWGSFEVSIVRLCEVMLQQFSGAPLPHDLTTFNTLASQFSILPLHFLTYHGQQTPASVIKALTEAVQVWGIQHVIIDNLQFMLGTSEQGLDRWWEQDKAVTAFRRFATLNNCHITLVVHPKKVPQGQPLSIESVFGGAKVTQEADNVLILQVKEGFTISQSKKTLQVVKNRYGGQLGEMPLKFHKDSLTLSSCFRQKSKHKTPTEAAEQRTSKVSSMRRLRIKGISGFQN</sequence>
<feature type="domain" description="SF4 helicase" evidence="2">
    <location>
        <begin position="457"/>
        <end position="709"/>
    </location>
</feature>
<dbReference type="Proteomes" id="UP000747542">
    <property type="component" value="Unassembled WGS sequence"/>
</dbReference>
<gene>
    <name evidence="3" type="primary">Twnk-L</name>
    <name evidence="3" type="ORF">Hamer_G017333</name>
</gene>
<evidence type="ECO:0000256" key="1">
    <source>
        <dbReference type="SAM" id="MobiDB-lite"/>
    </source>
</evidence>
<dbReference type="SUPFAM" id="SSF52540">
    <property type="entry name" value="P-loop containing nucleoside triphosphate hydrolases"/>
    <property type="match status" value="1"/>
</dbReference>
<dbReference type="InterPro" id="IPR007694">
    <property type="entry name" value="DNA_helicase_DnaB-like_C"/>
</dbReference>
<dbReference type="AlphaFoldDB" id="A0A8J5JLU4"/>
<dbReference type="CDD" id="cd01122">
    <property type="entry name" value="Twinkle_C"/>
    <property type="match status" value="1"/>
</dbReference>
<dbReference type="Gene3D" id="3.40.50.300">
    <property type="entry name" value="P-loop containing nucleotide triphosphate hydrolases"/>
    <property type="match status" value="1"/>
</dbReference>
<dbReference type="GO" id="GO:0005524">
    <property type="term" value="F:ATP binding"/>
    <property type="evidence" value="ECO:0007669"/>
    <property type="project" value="InterPro"/>
</dbReference>
<dbReference type="Pfam" id="PF13481">
    <property type="entry name" value="AAA_25"/>
    <property type="match status" value="1"/>
</dbReference>
<reference evidence="3" key="1">
    <citation type="journal article" date="2021" name="Sci. Adv.">
        <title>The American lobster genome reveals insights on longevity, neural, and immune adaptations.</title>
        <authorList>
            <person name="Polinski J.M."/>
            <person name="Zimin A.V."/>
            <person name="Clark K.F."/>
            <person name="Kohn A.B."/>
            <person name="Sadowski N."/>
            <person name="Timp W."/>
            <person name="Ptitsyn A."/>
            <person name="Khanna P."/>
            <person name="Romanova D.Y."/>
            <person name="Williams P."/>
            <person name="Greenwood S.J."/>
            <person name="Moroz L.L."/>
            <person name="Walt D.R."/>
            <person name="Bodnar A.G."/>
        </authorList>
    </citation>
    <scope>NUCLEOTIDE SEQUENCE</scope>
    <source>
        <strain evidence="3">GMGI-L3</strain>
    </source>
</reference>
<comment type="caution">
    <text evidence="3">The sequence shown here is derived from an EMBL/GenBank/DDBJ whole genome shotgun (WGS) entry which is preliminary data.</text>
</comment>
<evidence type="ECO:0000259" key="2">
    <source>
        <dbReference type="PROSITE" id="PS51199"/>
    </source>
</evidence>
<organism evidence="3 4">
    <name type="scientific">Homarus americanus</name>
    <name type="common">American lobster</name>
    <dbReference type="NCBI Taxonomy" id="6706"/>
    <lineage>
        <taxon>Eukaryota</taxon>
        <taxon>Metazoa</taxon>
        <taxon>Ecdysozoa</taxon>
        <taxon>Arthropoda</taxon>
        <taxon>Crustacea</taxon>
        <taxon>Multicrustacea</taxon>
        <taxon>Malacostraca</taxon>
        <taxon>Eumalacostraca</taxon>
        <taxon>Eucarida</taxon>
        <taxon>Decapoda</taxon>
        <taxon>Pleocyemata</taxon>
        <taxon>Astacidea</taxon>
        <taxon>Nephropoidea</taxon>
        <taxon>Nephropidae</taxon>
        <taxon>Homarus</taxon>
    </lineage>
</organism>
<dbReference type="GO" id="GO:0043139">
    <property type="term" value="F:5'-3' DNA helicase activity"/>
    <property type="evidence" value="ECO:0007669"/>
    <property type="project" value="InterPro"/>
</dbReference>
<dbReference type="InterPro" id="IPR027032">
    <property type="entry name" value="Twinkle-like"/>
</dbReference>
<dbReference type="GO" id="GO:0006264">
    <property type="term" value="P:mitochondrial DNA replication"/>
    <property type="evidence" value="ECO:0007669"/>
    <property type="project" value="TreeGrafter"/>
</dbReference>
<protein>
    <submittedName>
        <fullName evidence="3">Twinkle-like</fullName>
    </submittedName>
</protein>
<dbReference type="GO" id="GO:0003697">
    <property type="term" value="F:single-stranded DNA binding"/>
    <property type="evidence" value="ECO:0007669"/>
    <property type="project" value="InterPro"/>
</dbReference>
<feature type="region of interest" description="Disordered" evidence="1">
    <location>
        <begin position="707"/>
        <end position="728"/>
    </location>
</feature>
<dbReference type="PANTHER" id="PTHR12873:SF0">
    <property type="entry name" value="TWINKLE MTDNA HELICASE"/>
    <property type="match status" value="1"/>
</dbReference>
<evidence type="ECO:0000313" key="4">
    <source>
        <dbReference type="Proteomes" id="UP000747542"/>
    </source>
</evidence>
<dbReference type="InterPro" id="IPR027417">
    <property type="entry name" value="P-loop_NTPase"/>
</dbReference>
<proteinExistence type="predicted"/>